<evidence type="ECO:0000313" key="3">
    <source>
        <dbReference type="EMBL" id="EZG87454.1"/>
    </source>
</evidence>
<proteinExistence type="predicted"/>
<evidence type="ECO:0000256" key="1">
    <source>
        <dbReference type="SAM" id="MobiDB-lite"/>
    </source>
</evidence>
<dbReference type="Proteomes" id="UP000019763">
    <property type="component" value="Unassembled WGS sequence"/>
</dbReference>
<gene>
    <name evidence="3" type="ORF">GNI_006920</name>
</gene>
<keyword evidence="2" id="KW-0812">Transmembrane</keyword>
<dbReference type="AlphaFoldDB" id="A0A023BD67"/>
<dbReference type="SMART" id="SM00209">
    <property type="entry name" value="TSP1"/>
    <property type="match status" value="3"/>
</dbReference>
<sequence>MRWIIGPVLGPVWAELAGKPSMYGYLEEDALAPGSGGPFYDSLNLSAARAVAVADAAARGVTSTASPRDETTTSGTMTETESTGTTSTTTTETETTWSSTSASCEYGAWGEWSGCPCDAEKEYSNRTVVKVDPEAVCEADVRSRACEPNPCDPCTQGIGGDPALLACNRRTSTCSFEVGYNEYNYRCRCFVGYQLMETAEALPTGCKDCCVDIDECADPVLNQCSDVCEDGLAQPQNYTCSCQTGRYAVDARSCGSCQYSQWSAWTDCSVQCGTGETSRHKTPVDDSVAHPDVCQTITESDQCTANDCNNPDDCHYTSWSDFGDCDQECGGGKQTRTRTLANGPDLCEPELFETMPCNTEPCATSGYRISPKTVVLCALVVIFLLVLFSAVTWFWWTRQAPPGDLT</sequence>
<dbReference type="PROSITE" id="PS50092">
    <property type="entry name" value="TSP1"/>
    <property type="match status" value="3"/>
</dbReference>
<dbReference type="GeneID" id="22910522"/>
<dbReference type="InterPro" id="IPR036383">
    <property type="entry name" value="TSP1_rpt_sf"/>
</dbReference>
<dbReference type="OMA" id="CEIACIS"/>
<reference evidence="3" key="1">
    <citation type="submission" date="2013-12" db="EMBL/GenBank/DDBJ databases">
        <authorList>
            <person name="Omoto C.K."/>
            <person name="Sibley D."/>
            <person name="Venepally P."/>
            <person name="Hadjithomas M."/>
            <person name="Karamycheva S."/>
            <person name="Brunk B."/>
            <person name="Roos D."/>
            <person name="Caler E."/>
            <person name="Lorenzi H."/>
        </authorList>
    </citation>
    <scope>NUCLEOTIDE SEQUENCE</scope>
</reference>
<protein>
    <submittedName>
        <fullName evidence="3">Thrombospondin type 1 domain protein</fullName>
    </submittedName>
</protein>
<organism evidence="3 4">
    <name type="scientific">Gregarina niphandrodes</name>
    <name type="common">Septate eugregarine</name>
    <dbReference type="NCBI Taxonomy" id="110365"/>
    <lineage>
        <taxon>Eukaryota</taxon>
        <taxon>Sar</taxon>
        <taxon>Alveolata</taxon>
        <taxon>Apicomplexa</taxon>
        <taxon>Conoidasida</taxon>
        <taxon>Gregarinasina</taxon>
        <taxon>Eugregarinorida</taxon>
        <taxon>Gregarinidae</taxon>
        <taxon>Gregarina</taxon>
    </lineage>
</organism>
<feature type="compositionally biased region" description="Low complexity" evidence="1">
    <location>
        <begin position="72"/>
        <end position="97"/>
    </location>
</feature>
<dbReference type="Gene3D" id="2.20.100.10">
    <property type="entry name" value="Thrombospondin type-1 (TSP1) repeat"/>
    <property type="match status" value="2"/>
</dbReference>
<dbReference type="VEuPathDB" id="CryptoDB:GNI_006920"/>
<dbReference type="eggNOG" id="KOG4475">
    <property type="taxonomic scope" value="Eukaryota"/>
</dbReference>
<accession>A0A023BD67</accession>
<dbReference type="SUPFAM" id="SSF82895">
    <property type="entry name" value="TSP-1 type 1 repeat"/>
    <property type="match status" value="2"/>
</dbReference>
<dbReference type="RefSeq" id="XP_011128659.1">
    <property type="nucleotide sequence ID" value="XM_011130357.1"/>
</dbReference>
<dbReference type="OrthoDB" id="372508at2759"/>
<name>A0A023BD67_GRENI</name>
<feature type="transmembrane region" description="Helical" evidence="2">
    <location>
        <begin position="374"/>
        <end position="396"/>
    </location>
</feature>
<evidence type="ECO:0000313" key="4">
    <source>
        <dbReference type="Proteomes" id="UP000019763"/>
    </source>
</evidence>
<comment type="caution">
    <text evidence="3">The sequence shown here is derived from an EMBL/GenBank/DDBJ whole genome shotgun (WGS) entry which is preliminary data.</text>
</comment>
<dbReference type="Pfam" id="PF00090">
    <property type="entry name" value="TSP_1"/>
    <property type="match status" value="2"/>
</dbReference>
<dbReference type="Gene3D" id="2.10.25.10">
    <property type="entry name" value="Laminin"/>
    <property type="match status" value="1"/>
</dbReference>
<evidence type="ECO:0000256" key="2">
    <source>
        <dbReference type="SAM" id="Phobius"/>
    </source>
</evidence>
<keyword evidence="2" id="KW-0472">Membrane</keyword>
<dbReference type="InterPro" id="IPR000884">
    <property type="entry name" value="TSP1_rpt"/>
</dbReference>
<keyword evidence="4" id="KW-1185">Reference proteome</keyword>
<dbReference type="EMBL" id="AFNH02000052">
    <property type="protein sequence ID" value="EZG87454.1"/>
    <property type="molecule type" value="Genomic_DNA"/>
</dbReference>
<feature type="region of interest" description="Disordered" evidence="1">
    <location>
        <begin position="59"/>
        <end position="97"/>
    </location>
</feature>
<keyword evidence="2" id="KW-1133">Transmembrane helix</keyword>